<evidence type="ECO:0000256" key="3">
    <source>
        <dbReference type="ARBA" id="ARBA00022741"/>
    </source>
</evidence>
<evidence type="ECO:0000256" key="4">
    <source>
        <dbReference type="ARBA" id="ARBA00022840"/>
    </source>
</evidence>
<protein>
    <recommendedName>
        <fullName evidence="5">Probable 2-(5''-triphosphoribosyl)-3'-dephosphocoenzyme-A synthase</fullName>
        <shortName evidence="5">2-(5''-triphosphoribosyl)-3'-dephospho-CoA synthase</shortName>
        <ecNumber evidence="5">2.4.2.52</ecNumber>
    </recommendedName>
</protein>
<dbReference type="KEGG" id="vau:VANGNB10_cI1193"/>
<comment type="caution">
    <text evidence="6">The sequence shown here is derived from an EMBL/GenBank/DDBJ whole genome shotgun (WGS) entry which is preliminary data.</text>
</comment>
<dbReference type="PANTHER" id="PTHR30201">
    <property type="entry name" value="TRIPHOSPHORIBOSYL-DEPHOSPHO-COA SYNTHASE"/>
    <property type="match status" value="1"/>
</dbReference>
<evidence type="ECO:0000313" key="7">
    <source>
        <dbReference type="Proteomes" id="UP000722957"/>
    </source>
</evidence>
<dbReference type="RefSeq" id="WP_013856977.1">
    <property type="nucleotide sequence ID" value="NZ_CP020534.1"/>
</dbReference>
<keyword evidence="4 5" id="KW-0067">ATP-binding</keyword>
<dbReference type="PANTHER" id="PTHR30201:SF2">
    <property type="entry name" value="2-(5''-TRIPHOSPHORIBOSYL)-3'-DEPHOSPHOCOENZYME-A SYNTHASE"/>
    <property type="match status" value="1"/>
</dbReference>
<accession>A0A1Y0NVH3</accession>
<comment type="similarity">
    <text evidence="5">Belongs to the CitG/MdcB family.</text>
</comment>
<gene>
    <name evidence="5 6" type="primary">citG</name>
    <name evidence="6" type="ORF">EAY07_18545</name>
</gene>
<name>A0A1Y0NVH3_VIBAN</name>
<dbReference type="EMBL" id="RDOM01000080">
    <property type="protein sequence ID" value="MBF4273981.1"/>
    <property type="molecule type" value="Genomic_DNA"/>
</dbReference>
<keyword evidence="2 5" id="KW-0808">Transferase</keyword>
<dbReference type="Pfam" id="PF01874">
    <property type="entry name" value="CitG"/>
    <property type="match status" value="1"/>
</dbReference>
<dbReference type="NCBIfam" id="TIGR03125">
    <property type="entry name" value="citrate_citG"/>
    <property type="match status" value="1"/>
</dbReference>
<dbReference type="GO" id="GO:0016757">
    <property type="term" value="F:glycosyltransferase activity"/>
    <property type="evidence" value="ECO:0007669"/>
    <property type="project" value="UniProtKB-KW"/>
</dbReference>
<keyword evidence="6" id="KW-0328">Glycosyltransferase</keyword>
<dbReference type="GO" id="GO:0005524">
    <property type="term" value="F:ATP binding"/>
    <property type="evidence" value="ECO:0007669"/>
    <property type="project" value="UniProtKB-KW"/>
</dbReference>
<dbReference type="InterPro" id="IPR002736">
    <property type="entry name" value="CitG"/>
</dbReference>
<proteinExistence type="inferred from homology"/>
<sequence length="319" mass="35074">MIANRSIEWLMDDCCLYQPAERGALRLNICVLAGNLAYHAMMLEVHLTPKAGLVDCSSNGAHHDMDIHTFVRSCDALRPFMKAFVKAGARMSYLPAKSLLPGLRTVGIQAEKAMFSATNKVNTHKGMIFTLGLICGAVGWLYQKGLSYDSQRVRAVIKECCASLVVDDLKLSNKIPVTAGEKLYKQFGITGIRGEASKGYPTIYCYGLPIYQECILQGHSEEQALSKTLLSLMSHNCDSNVVNRGGMSGLDYVQSQSRQLLEKSHYPHTNLDSEITLLDQQFTHKNLSPGGSADLLAATWLLAQLDICSQILVNKQVSI</sequence>
<keyword evidence="3 5" id="KW-0547">Nucleotide-binding</keyword>
<evidence type="ECO:0000256" key="5">
    <source>
        <dbReference type="HAMAP-Rule" id="MF_00397"/>
    </source>
</evidence>
<dbReference type="Proteomes" id="UP000722957">
    <property type="component" value="Unassembled WGS sequence"/>
</dbReference>
<dbReference type="EC" id="2.4.2.52" evidence="5"/>
<reference evidence="6 7" key="1">
    <citation type="journal article" date="2021" name="PeerJ">
        <title>Analysis of 44 Vibrio anguillarum genomes reveals high genetic diversity.</title>
        <authorList>
            <person name="Hansen M.J."/>
            <person name="Dalsgaard I."/>
        </authorList>
    </citation>
    <scope>NUCLEOTIDE SEQUENCE [LARGE SCALE GENOMIC DNA]</scope>
    <source>
        <strain evidence="6 7">17-16730-2A</strain>
    </source>
</reference>
<evidence type="ECO:0000256" key="2">
    <source>
        <dbReference type="ARBA" id="ARBA00022679"/>
    </source>
</evidence>
<comment type="catalytic activity">
    <reaction evidence="1 5">
        <text>3'-dephospho-CoA + ATP = 2'-(5''-triphospho-alpha-D-ribosyl)-3'-dephospho-CoA + adenine</text>
        <dbReference type="Rhea" id="RHEA:15117"/>
        <dbReference type="ChEBI" id="CHEBI:16708"/>
        <dbReference type="ChEBI" id="CHEBI:30616"/>
        <dbReference type="ChEBI" id="CHEBI:57328"/>
        <dbReference type="ChEBI" id="CHEBI:61378"/>
        <dbReference type="EC" id="2.4.2.52"/>
    </reaction>
</comment>
<dbReference type="Gene3D" id="1.10.4200.10">
    <property type="entry name" value="Triphosphoribosyl-dephospho-CoA protein"/>
    <property type="match status" value="1"/>
</dbReference>
<dbReference type="GO" id="GO:0046917">
    <property type="term" value="F:triphosphoribosyl-dephospho-CoA synthase activity"/>
    <property type="evidence" value="ECO:0007669"/>
    <property type="project" value="UniProtKB-UniRule"/>
</dbReference>
<evidence type="ECO:0000256" key="1">
    <source>
        <dbReference type="ARBA" id="ARBA00001210"/>
    </source>
</evidence>
<evidence type="ECO:0000313" key="6">
    <source>
        <dbReference type="EMBL" id="MBF4273981.1"/>
    </source>
</evidence>
<dbReference type="GO" id="GO:0051191">
    <property type="term" value="P:prosthetic group biosynthetic process"/>
    <property type="evidence" value="ECO:0007669"/>
    <property type="project" value="TreeGrafter"/>
</dbReference>
<organism evidence="6 7">
    <name type="scientific">Vibrio anguillarum</name>
    <name type="common">Listonella anguillarum</name>
    <dbReference type="NCBI Taxonomy" id="55601"/>
    <lineage>
        <taxon>Bacteria</taxon>
        <taxon>Pseudomonadati</taxon>
        <taxon>Pseudomonadota</taxon>
        <taxon>Gammaproteobacteria</taxon>
        <taxon>Vibrionales</taxon>
        <taxon>Vibrionaceae</taxon>
        <taxon>Vibrio</taxon>
    </lineage>
</organism>
<dbReference type="AlphaFoldDB" id="A0A1Y0NVH3"/>
<dbReference type="InterPro" id="IPR017551">
    <property type="entry name" value="TriPribosyl-deP-CoA_syn_CitG"/>
</dbReference>
<dbReference type="HAMAP" id="MF_00397">
    <property type="entry name" value="CitG"/>
    <property type="match status" value="1"/>
</dbReference>